<sequence length="359" mass="35820">MPTDRVTPLQLNAHRYRLRRLDSALRTGTARGVAPRRPLTAGAVVAALIGVAAVVLAVLHPRPGVGEAGLVVGRDTGALYVRVGSTWHPVLNLASARLIAGAPAGPRPVPEAALAGLTGGPLLGIPGAPQTLGEPLAEPNWTVCDSTEATAPGGRRTGVAVGGADPPGPPIPDGLVVTTGGGAPRFLLRDGRRSRLPDRGPPVDGAVRTVSALLLNTVPEESAVAAPQPGPATSPATLCVTWQAGAITVSGGERPSLPDRGQPVPLAQADGPGPALDAVWLPPGRSGYVRCSGAGGTGYLITETGVRFPVADAAAAGDLGLPAEPAAAPCPLLTALPVGPVLSREAAATAHDAVVSPPR</sequence>
<dbReference type="OrthoDB" id="3847604at2"/>
<organism evidence="2 3">
    <name type="scientific">Mycolicibacillus trivialis</name>
    <dbReference type="NCBI Taxonomy" id="1798"/>
    <lineage>
        <taxon>Bacteria</taxon>
        <taxon>Bacillati</taxon>
        <taxon>Actinomycetota</taxon>
        <taxon>Actinomycetes</taxon>
        <taxon>Mycobacteriales</taxon>
        <taxon>Mycobacteriaceae</taxon>
        <taxon>Mycolicibacillus</taxon>
    </lineage>
</organism>
<gene>
    <name evidence="2" type="ORF">AWC30_13000</name>
</gene>
<dbReference type="EMBL" id="LQPZ01000033">
    <property type="protein sequence ID" value="ORX02121.1"/>
    <property type="molecule type" value="Genomic_DNA"/>
</dbReference>
<dbReference type="Proteomes" id="UP000193090">
    <property type="component" value="Unassembled WGS sequence"/>
</dbReference>
<comment type="caution">
    <text evidence="2">The sequence shown here is derived from an EMBL/GenBank/DDBJ whole genome shotgun (WGS) entry which is preliminary data.</text>
</comment>
<keyword evidence="3" id="KW-1185">Reference proteome</keyword>
<evidence type="ECO:0000313" key="2">
    <source>
        <dbReference type="EMBL" id="ORX02121.1"/>
    </source>
</evidence>
<name>A0A1X2EHC2_9MYCO</name>
<dbReference type="InterPro" id="IPR007795">
    <property type="entry name" value="T7SS_EccB"/>
</dbReference>
<keyword evidence="1" id="KW-1133">Transmembrane helix</keyword>
<keyword evidence="1" id="KW-0812">Transmembrane</keyword>
<proteinExistence type="predicted"/>
<dbReference type="Pfam" id="PF05108">
    <property type="entry name" value="T7SS_ESX1_EccB"/>
    <property type="match status" value="2"/>
</dbReference>
<dbReference type="Gene3D" id="3.30.2390.20">
    <property type="entry name" value="Type VII secretion system EccB, repeat 1 domain"/>
    <property type="match status" value="1"/>
</dbReference>
<protein>
    <recommendedName>
        <fullName evidence="4">Type VII secretion protein EccB</fullName>
    </recommendedName>
</protein>
<dbReference type="PANTHER" id="PTHR40765:SF2">
    <property type="entry name" value="ESX-2 SECRETION SYSTEM ATPASE ECCB2"/>
    <property type="match status" value="1"/>
</dbReference>
<dbReference type="STRING" id="1798.AWC30_13000"/>
<evidence type="ECO:0008006" key="4">
    <source>
        <dbReference type="Google" id="ProtNLM"/>
    </source>
</evidence>
<evidence type="ECO:0000313" key="3">
    <source>
        <dbReference type="Proteomes" id="UP000193090"/>
    </source>
</evidence>
<dbReference type="GO" id="GO:0005576">
    <property type="term" value="C:extracellular region"/>
    <property type="evidence" value="ECO:0007669"/>
    <property type="project" value="TreeGrafter"/>
</dbReference>
<keyword evidence="1" id="KW-0472">Membrane</keyword>
<dbReference type="RefSeq" id="WP_085110611.1">
    <property type="nucleotide sequence ID" value="NZ_JACKSN010000061.1"/>
</dbReference>
<dbReference type="PANTHER" id="PTHR40765">
    <property type="entry name" value="ESX-2 SECRETION SYSTEM ATPASE ECCB2"/>
    <property type="match status" value="1"/>
</dbReference>
<dbReference type="NCBIfam" id="TIGR03919">
    <property type="entry name" value="T7SS_EccB"/>
    <property type="match status" value="1"/>
</dbReference>
<evidence type="ECO:0000256" key="1">
    <source>
        <dbReference type="SAM" id="Phobius"/>
    </source>
</evidence>
<dbReference type="AlphaFoldDB" id="A0A1X2EHC2"/>
<reference evidence="2 3" key="1">
    <citation type="submission" date="2016-01" db="EMBL/GenBank/DDBJ databases">
        <title>The new phylogeny of the genus Mycobacterium.</title>
        <authorList>
            <person name="Tarcisio F."/>
            <person name="Conor M."/>
            <person name="Antonella G."/>
            <person name="Elisabetta G."/>
            <person name="Giulia F.S."/>
            <person name="Sara T."/>
            <person name="Anna F."/>
            <person name="Clotilde B."/>
            <person name="Roberto B."/>
            <person name="Veronica D.S."/>
            <person name="Fabio R."/>
            <person name="Monica P."/>
            <person name="Olivier J."/>
            <person name="Enrico T."/>
            <person name="Nicola S."/>
        </authorList>
    </citation>
    <scope>NUCLEOTIDE SEQUENCE [LARGE SCALE GENOMIC DNA]</scope>
    <source>
        <strain evidence="2 3">DSM 44153</strain>
    </source>
</reference>
<feature type="transmembrane region" description="Helical" evidence="1">
    <location>
        <begin position="39"/>
        <end position="59"/>
    </location>
</feature>
<dbReference type="InterPro" id="IPR044857">
    <property type="entry name" value="T7SS_EccB_R1"/>
</dbReference>
<accession>A0A1X2EHC2</accession>